<proteinExistence type="predicted"/>
<gene>
    <name evidence="9" type="ORF">H6P87_00919</name>
</gene>
<evidence type="ECO:0000256" key="3">
    <source>
        <dbReference type="ARBA" id="ARBA00022475"/>
    </source>
</evidence>
<dbReference type="Gene3D" id="1.20.1250.20">
    <property type="entry name" value="MFS general substrate transporter like domains"/>
    <property type="match status" value="1"/>
</dbReference>
<dbReference type="PANTHER" id="PTHR43045">
    <property type="entry name" value="SHIKIMATE TRANSPORTER"/>
    <property type="match status" value="1"/>
</dbReference>
<dbReference type="PANTHER" id="PTHR43045:SF1">
    <property type="entry name" value="SHIKIMATE TRANSPORTER"/>
    <property type="match status" value="1"/>
</dbReference>
<feature type="transmembrane region" description="Helical" evidence="7">
    <location>
        <begin position="288"/>
        <end position="307"/>
    </location>
</feature>
<dbReference type="Pfam" id="PF07690">
    <property type="entry name" value="MFS_1"/>
    <property type="match status" value="1"/>
</dbReference>
<name>A0A9E6MIB5_9RICK</name>
<keyword evidence="4 7" id="KW-0812">Transmembrane</keyword>
<dbReference type="InterPro" id="IPR011701">
    <property type="entry name" value="MFS"/>
</dbReference>
<protein>
    <recommendedName>
        <fullName evidence="8">Major facilitator superfamily (MFS) profile domain-containing protein</fullName>
    </recommendedName>
</protein>
<feature type="domain" description="Major facilitator superfamily (MFS) profile" evidence="8">
    <location>
        <begin position="18"/>
        <end position="431"/>
    </location>
</feature>
<feature type="transmembrane region" description="Helical" evidence="7">
    <location>
        <begin position="61"/>
        <end position="82"/>
    </location>
</feature>
<reference evidence="9 10" key="1">
    <citation type="journal article" date="2021" name="Int. J. Syst. Evol. Microbiol.">
        <title>Characterization of a novel transitional group Rickettsia species (Rickettsia tillamookensis sp. nov.) from the western black-legged tick, Ixodes pacificus.</title>
        <authorList>
            <person name="Gauthier D.T."/>
            <person name="Karpathy S.E."/>
            <person name="Grizzard S.L."/>
            <person name="Batra D."/>
            <person name="Rowe L.A."/>
            <person name="Paddock C.D."/>
        </authorList>
    </citation>
    <scope>NUCLEOTIDE SEQUENCE [LARGE SCALE GENOMIC DNA]</scope>
    <source>
        <strain evidence="9 10">Tillamook 23</strain>
    </source>
</reference>
<keyword evidence="3" id="KW-1003">Cell membrane</keyword>
<evidence type="ECO:0000256" key="4">
    <source>
        <dbReference type="ARBA" id="ARBA00022692"/>
    </source>
</evidence>
<organism evidence="9 10">
    <name type="scientific">Rickettsia tillamookensis</name>
    <dbReference type="NCBI Taxonomy" id="2761623"/>
    <lineage>
        <taxon>Bacteria</taxon>
        <taxon>Pseudomonadati</taxon>
        <taxon>Pseudomonadota</taxon>
        <taxon>Alphaproteobacteria</taxon>
        <taxon>Rickettsiales</taxon>
        <taxon>Rickettsiaceae</taxon>
        <taxon>Rickettsieae</taxon>
        <taxon>Rickettsia</taxon>
        <taxon>spotted fever group</taxon>
    </lineage>
</organism>
<evidence type="ECO:0000313" key="10">
    <source>
        <dbReference type="Proteomes" id="UP000595296"/>
    </source>
</evidence>
<dbReference type="InterPro" id="IPR020846">
    <property type="entry name" value="MFS_dom"/>
</dbReference>
<keyword evidence="2" id="KW-0813">Transport</keyword>
<feature type="transmembrane region" description="Helical" evidence="7">
    <location>
        <begin position="21"/>
        <end position="41"/>
    </location>
</feature>
<dbReference type="EMBL" id="CP060138">
    <property type="protein sequence ID" value="QQV75364.1"/>
    <property type="molecule type" value="Genomic_DNA"/>
</dbReference>
<dbReference type="SUPFAM" id="SSF103473">
    <property type="entry name" value="MFS general substrate transporter"/>
    <property type="match status" value="1"/>
</dbReference>
<evidence type="ECO:0000256" key="5">
    <source>
        <dbReference type="ARBA" id="ARBA00022989"/>
    </source>
</evidence>
<dbReference type="RefSeq" id="WP_202068702.1">
    <property type="nucleotide sequence ID" value="NZ_CP060138.2"/>
</dbReference>
<accession>A0A9E6MIB5</accession>
<evidence type="ECO:0000259" key="8">
    <source>
        <dbReference type="PROSITE" id="PS50850"/>
    </source>
</evidence>
<evidence type="ECO:0000256" key="6">
    <source>
        <dbReference type="ARBA" id="ARBA00023136"/>
    </source>
</evidence>
<feature type="transmembrane region" description="Helical" evidence="7">
    <location>
        <begin position="405"/>
        <end position="426"/>
    </location>
</feature>
<feature type="transmembrane region" description="Helical" evidence="7">
    <location>
        <begin position="343"/>
        <end position="365"/>
    </location>
</feature>
<keyword evidence="10" id="KW-1185">Reference proteome</keyword>
<feature type="transmembrane region" description="Helical" evidence="7">
    <location>
        <begin position="154"/>
        <end position="181"/>
    </location>
</feature>
<dbReference type="InterPro" id="IPR036259">
    <property type="entry name" value="MFS_trans_sf"/>
</dbReference>
<dbReference type="PROSITE" id="PS50850">
    <property type="entry name" value="MFS"/>
    <property type="match status" value="1"/>
</dbReference>
<feature type="transmembrane region" description="Helical" evidence="7">
    <location>
        <begin position="377"/>
        <end position="399"/>
    </location>
</feature>
<keyword evidence="6 7" id="KW-0472">Membrane</keyword>
<comment type="subcellular location">
    <subcellularLocation>
        <location evidence="1">Cell inner membrane</location>
        <topology evidence="1">Multi-pass membrane protein</topology>
    </subcellularLocation>
</comment>
<evidence type="ECO:0000256" key="2">
    <source>
        <dbReference type="ARBA" id="ARBA00022448"/>
    </source>
</evidence>
<feature type="transmembrane region" description="Helical" evidence="7">
    <location>
        <begin position="248"/>
        <end position="268"/>
    </location>
</feature>
<evidence type="ECO:0000313" key="9">
    <source>
        <dbReference type="EMBL" id="QQV75364.1"/>
    </source>
</evidence>
<evidence type="ECO:0000256" key="7">
    <source>
        <dbReference type="SAM" id="Phobius"/>
    </source>
</evidence>
<feature type="transmembrane region" description="Helical" evidence="7">
    <location>
        <begin position="319"/>
        <end position="337"/>
    </location>
</feature>
<evidence type="ECO:0000256" key="1">
    <source>
        <dbReference type="ARBA" id="ARBA00004429"/>
    </source>
</evidence>
<keyword evidence="5 7" id="KW-1133">Transmembrane helix</keyword>
<sequence length="436" mass="48710">MLSYAKEQKSLARNQKEAIGLLSIGTFLEYFDLMLYVHMAVLLNELFFPEADARAASLYSAIAYCSTYIFRPIGALIFGWIGDTIGRKATVIITTFLMSLCCLIMANLKTYAEIGITATFVVTACRIAQGMSSMGEVVGAELYLTEVTKIPQRYWVVASLVVFVTLGATVALAVGTLVTSFGLDWRIAFWFGAAIAIVGAVARTNLRETPDFIDAKRRIKKTVAQAGIDSNRLKSSPIWSEKINKPTAIAFFFIHCGAPLWFYIVYIYCGNMLKNSFNYSAAQVIHQNFIVCGTELISTIIVTYLVCKIHPLKVLKVRLIIFSIVAIMSPILLNNISNTIELLLFQLFIVVFAPTTFPAGAVFYARFPVLKRFTCGSFIFALSRALMFAVSSFGTIYLIDYFNHWGLLFFIIPILIGYTFGVNHFIKLEEEAESYY</sequence>
<feature type="transmembrane region" description="Helical" evidence="7">
    <location>
        <begin position="187"/>
        <end position="206"/>
    </location>
</feature>
<dbReference type="Proteomes" id="UP000595296">
    <property type="component" value="Chromosome"/>
</dbReference>